<evidence type="ECO:0000313" key="3">
    <source>
        <dbReference type="RefSeq" id="XP_002736063.1"/>
    </source>
</evidence>
<keyword evidence="2" id="KW-1185">Reference proteome</keyword>
<sequence length="154" mass="17604">MTFITVKYGDNQQRIFNPMCSSMILLECIRKNCQCEKGVTLDLLDENGHVKNLPENLQSYASDFLEGRGTYWLIKVEKGNEDTPNKYTLLLSQPEKHCPELQQRLEHLSKPVVRKMSRASKWTVVSKKVKPKGGSVSTKRSNNHSNTSPAPRRK</sequence>
<name>A0ABM0GS10_SACKO</name>
<organism evidence="2 3">
    <name type="scientific">Saccoglossus kowalevskii</name>
    <name type="common">Acorn worm</name>
    <dbReference type="NCBI Taxonomy" id="10224"/>
    <lineage>
        <taxon>Eukaryota</taxon>
        <taxon>Metazoa</taxon>
        <taxon>Hemichordata</taxon>
        <taxon>Enteropneusta</taxon>
        <taxon>Harrimaniidae</taxon>
        <taxon>Saccoglossus</taxon>
    </lineage>
</organism>
<dbReference type="Proteomes" id="UP000694865">
    <property type="component" value="Unplaced"/>
</dbReference>
<dbReference type="GeneID" id="100372825"/>
<dbReference type="Pfam" id="PF15874">
    <property type="entry name" value="Il2rg"/>
    <property type="match status" value="1"/>
</dbReference>
<feature type="region of interest" description="Disordered" evidence="1">
    <location>
        <begin position="117"/>
        <end position="154"/>
    </location>
</feature>
<evidence type="ECO:0000256" key="1">
    <source>
        <dbReference type="SAM" id="MobiDB-lite"/>
    </source>
</evidence>
<dbReference type="RefSeq" id="XP_002736063.1">
    <property type="nucleotide sequence ID" value="XM_002736017.2"/>
</dbReference>
<feature type="compositionally biased region" description="Polar residues" evidence="1">
    <location>
        <begin position="143"/>
        <end position="154"/>
    </location>
</feature>
<accession>A0ABM0GS10</accession>
<evidence type="ECO:0000313" key="2">
    <source>
        <dbReference type="Proteomes" id="UP000694865"/>
    </source>
</evidence>
<reference evidence="3" key="1">
    <citation type="submission" date="2025-08" db="UniProtKB">
        <authorList>
            <consortium name="RefSeq"/>
        </authorList>
    </citation>
    <scope>IDENTIFICATION</scope>
    <source>
        <tissue evidence="3">Testes</tissue>
    </source>
</reference>
<dbReference type="InterPro" id="IPR039471">
    <property type="entry name" value="CXorf65-like"/>
</dbReference>
<proteinExistence type="predicted"/>
<gene>
    <name evidence="3" type="primary">LOC100372825</name>
</gene>
<dbReference type="PANTHER" id="PTHR33887:SF6">
    <property type="entry name" value="CIDE-N DOMAIN-CONTAINING PROTEIN"/>
    <property type="match status" value="1"/>
</dbReference>
<protein>
    <submittedName>
        <fullName evidence="3">Uncharacterized protein CXorf65 homolog</fullName>
    </submittedName>
</protein>
<dbReference type="PANTHER" id="PTHR33887">
    <property type="entry name" value="PB1 DOMAIN-CONTAINING PROTEIN"/>
    <property type="match status" value="1"/>
</dbReference>